<keyword evidence="8" id="KW-0133">Cell shape</keyword>
<feature type="domain" description="Glycosyl transferase family 51" evidence="15">
    <location>
        <begin position="76"/>
        <end position="264"/>
    </location>
</feature>
<dbReference type="PANTHER" id="PTHR32282:SF33">
    <property type="entry name" value="PEPTIDOGLYCAN GLYCOSYLTRANSFERASE"/>
    <property type="match status" value="1"/>
</dbReference>
<name>A0A495FME8_9MICC</name>
<comment type="caution">
    <text evidence="16">The sequence shown here is derived from an EMBL/GenBank/DDBJ whole genome shotgun (WGS) entry which is preliminary data.</text>
</comment>
<evidence type="ECO:0000256" key="1">
    <source>
        <dbReference type="ARBA" id="ARBA00007090"/>
    </source>
</evidence>
<keyword evidence="3 16" id="KW-0121">Carboxypeptidase</keyword>
<evidence type="ECO:0000256" key="13">
    <source>
        <dbReference type="ARBA" id="ARBA00049902"/>
    </source>
</evidence>
<evidence type="ECO:0000256" key="8">
    <source>
        <dbReference type="ARBA" id="ARBA00022960"/>
    </source>
</evidence>
<keyword evidence="9" id="KW-0573">Peptidoglycan synthesis</keyword>
<dbReference type="InterPro" id="IPR001460">
    <property type="entry name" value="PCN-bd_Tpept"/>
</dbReference>
<evidence type="ECO:0000256" key="7">
    <source>
        <dbReference type="ARBA" id="ARBA00022801"/>
    </source>
</evidence>
<keyword evidence="10" id="KW-0511">Multifunctional enzyme</keyword>
<keyword evidence="11" id="KW-0961">Cell wall biogenesis/degradation</keyword>
<evidence type="ECO:0000256" key="5">
    <source>
        <dbReference type="ARBA" id="ARBA00022676"/>
    </source>
</evidence>
<comment type="similarity">
    <text evidence="2">In the N-terminal section; belongs to the glycosyltransferase 51 family.</text>
</comment>
<dbReference type="Proteomes" id="UP000276055">
    <property type="component" value="Unassembled WGS sequence"/>
</dbReference>
<dbReference type="Gene3D" id="1.10.3810.10">
    <property type="entry name" value="Biosynthetic peptidoglycan transglycosylase-like"/>
    <property type="match status" value="1"/>
</dbReference>
<comment type="catalytic activity">
    <reaction evidence="13">
        <text>[GlcNAc-(1-&gt;4)-Mur2Ac(oyl-L-Ala-gamma-D-Glu-L-Lys-D-Ala-D-Ala)](n)-di-trans,octa-cis-undecaprenyl diphosphate + beta-D-GlcNAc-(1-&gt;4)-Mur2Ac(oyl-L-Ala-gamma-D-Glu-L-Lys-D-Ala-D-Ala)-di-trans,octa-cis-undecaprenyl diphosphate = [GlcNAc-(1-&gt;4)-Mur2Ac(oyl-L-Ala-gamma-D-Glu-L-Lys-D-Ala-D-Ala)](n+1)-di-trans,octa-cis-undecaprenyl diphosphate + di-trans,octa-cis-undecaprenyl diphosphate + H(+)</text>
        <dbReference type="Rhea" id="RHEA:23708"/>
        <dbReference type="Rhea" id="RHEA-COMP:9602"/>
        <dbReference type="Rhea" id="RHEA-COMP:9603"/>
        <dbReference type="ChEBI" id="CHEBI:15378"/>
        <dbReference type="ChEBI" id="CHEBI:58405"/>
        <dbReference type="ChEBI" id="CHEBI:60033"/>
        <dbReference type="ChEBI" id="CHEBI:78435"/>
        <dbReference type="EC" id="2.4.99.28"/>
    </reaction>
</comment>
<dbReference type="InterPro" id="IPR012338">
    <property type="entry name" value="Beta-lactam/transpept-like"/>
</dbReference>
<dbReference type="GO" id="GO:0030288">
    <property type="term" value="C:outer membrane-bounded periplasmic space"/>
    <property type="evidence" value="ECO:0007669"/>
    <property type="project" value="TreeGrafter"/>
</dbReference>
<dbReference type="InterPro" id="IPR001264">
    <property type="entry name" value="Glyco_trans_51"/>
</dbReference>
<protein>
    <submittedName>
        <fullName evidence="16">Membrane peptidoglycan carboxypeptidase</fullName>
    </submittedName>
</protein>
<dbReference type="EMBL" id="RBIR01000001">
    <property type="protein sequence ID" value="RKR29907.1"/>
    <property type="molecule type" value="Genomic_DNA"/>
</dbReference>
<keyword evidence="5" id="KW-0328">Glycosyltransferase</keyword>
<accession>A0A495FME8</accession>
<evidence type="ECO:0000256" key="11">
    <source>
        <dbReference type="ARBA" id="ARBA00023316"/>
    </source>
</evidence>
<dbReference type="Gene3D" id="3.40.710.10">
    <property type="entry name" value="DD-peptidase/beta-lactamase superfamily"/>
    <property type="match status" value="1"/>
</dbReference>
<dbReference type="InterPro" id="IPR023346">
    <property type="entry name" value="Lysozyme-like_dom_sf"/>
</dbReference>
<sequence length="739" mass="79458">MAPRKRTGALVAATLLRLFGFMTASAVCGVLAASLLVPTVAGAGVAVKESIVLFNSLPSELTIDPPSESTRVLSADGKPIATFYAENRVKVRLDQMSHYIKDAIVAIEDRRFYEHGGIDPQGIVRALVSNLSNGSRQGASTLTQQYVNNVLNESLVATDRGDQIVLNGQKSMADKIREMKLAVELEKKYTKDQILEGYLNIVFFARDAYGIEAASRYFFNTTALDLTLPQAALLAGLVNSPSFYNPAVHPENAIARRNQVLDKMLSHHSISKKEHDAAVAARVDLKITPGRQGCAGAQMAPYFCDYVSHLILNNPAYGADLAERERKLFRGGLTISTTLDSRLQLAAQAQVDATAGANPDKWGASLVSIAPGTGKILAMAQNTVFLPTPGKFDSQLNFNVDSKDANGNDLNGAGGFQPGSTMKPFTLAEWLNEGKPLNAMVDASRRSYPLGYPWRSSCGRILGAYSSRQRSLGAADDLQNNDAGYYRRMRVDYGVYNSINTATFAEAAQLDFCGIQKMVDAAGIHSGVDNARVNMHQLGNLLGAIGVAPLHLANAFATFANDGRYCAPIAIVAVTDAAGRQLPAETSSCRNAIKPEVARGVTSVLQDVLKRGSGVYIKPKVQSRFPTAAKTGTSNTNGATWVVGYTSGIATASFFGDALEGQKRPGQNITINGKFYKAIDGYMLAGPQWANYMMQVAGYYPAAAFRPPPESMTGKQSAARAPAAARRPCYRNFYRAPCR</sequence>
<dbReference type="InterPro" id="IPR036950">
    <property type="entry name" value="PBP_transglycosylase"/>
</dbReference>
<proteinExistence type="inferred from homology"/>
<dbReference type="GO" id="GO:0008955">
    <property type="term" value="F:peptidoglycan glycosyltransferase activity"/>
    <property type="evidence" value="ECO:0007669"/>
    <property type="project" value="UniProtKB-EC"/>
</dbReference>
<evidence type="ECO:0000256" key="9">
    <source>
        <dbReference type="ARBA" id="ARBA00022984"/>
    </source>
</evidence>
<dbReference type="GO" id="GO:0009252">
    <property type="term" value="P:peptidoglycan biosynthetic process"/>
    <property type="evidence" value="ECO:0007669"/>
    <property type="project" value="UniProtKB-KW"/>
</dbReference>
<evidence type="ECO:0000259" key="14">
    <source>
        <dbReference type="Pfam" id="PF00905"/>
    </source>
</evidence>
<evidence type="ECO:0000256" key="2">
    <source>
        <dbReference type="ARBA" id="ARBA00007739"/>
    </source>
</evidence>
<keyword evidence="6" id="KW-0808">Transferase</keyword>
<dbReference type="AlphaFoldDB" id="A0A495FME8"/>
<keyword evidence="7" id="KW-0378">Hydrolase</keyword>
<dbReference type="SUPFAM" id="SSF53955">
    <property type="entry name" value="Lysozyme-like"/>
    <property type="match status" value="1"/>
</dbReference>
<evidence type="ECO:0000256" key="6">
    <source>
        <dbReference type="ARBA" id="ARBA00022679"/>
    </source>
</evidence>
<reference evidence="16 17" key="1">
    <citation type="submission" date="2018-10" db="EMBL/GenBank/DDBJ databases">
        <title>Genomic Encyclopedia of Type Strains, Phase IV (KMG-IV): sequencing the most valuable type-strain genomes for metagenomic binning, comparative biology and taxonomic classification.</title>
        <authorList>
            <person name="Goeker M."/>
        </authorList>
    </citation>
    <scope>NUCLEOTIDE SEQUENCE [LARGE SCALE GENOMIC DNA]</scope>
    <source>
        <strain evidence="16 17">DSM 25586</strain>
    </source>
</reference>
<dbReference type="GO" id="GO:0006508">
    <property type="term" value="P:proteolysis"/>
    <property type="evidence" value="ECO:0007669"/>
    <property type="project" value="UniProtKB-KW"/>
</dbReference>
<dbReference type="GO" id="GO:0071555">
    <property type="term" value="P:cell wall organization"/>
    <property type="evidence" value="ECO:0007669"/>
    <property type="project" value="UniProtKB-KW"/>
</dbReference>
<keyword evidence="4" id="KW-0645">Protease</keyword>
<dbReference type="GO" id="GO:0009002">
    <property type="term" value="F:serine-type D-Ala-D-Ala carboxypeptidase activity"/>
    <property type="evidence" value="ECO:0007669"/>
    <property type="project" value="UniProtKB-EC"/>
</dbReference>
<evidence type="ECO:0000259" key="15">
    <source>
        <dbReference type="Pfam" id="PF00912"/>
    </source>
</evidence>
<comment type="similarity">
    <text evidence="1">In the C-terminal section; belongs to the transpeptidase family.</text>
</comment>
<dbReference type="FunFam" id="1.10.3810.10:FF:000001">
    <property type="entry name" value="Penicillin-binding protein 1A"/>
    <property type="match status" value="1"/>
</dbReference>
<dbReference type="Pfam" id="PF00912">
    <property type="entry name" value="Transgly"/>
    <property type="match status" value="1"/>
</dbReference>
<dbReference type="InterPro" id="IPR050396">
    <property type="entry name" value="Glycosyltr_51/Transpeptidase"/>
</dbReference>
<evidence type="ECO:0000256" key="3">
    <source>
        <dbReference type="ARBA" id="ARBA00022645"/>
    </source>
</evidence>
<evidence type="ECO:0000313" key="17">
    <source>
        <dbReference type="Proteomes" id="UP000276055"/>
    </source>
</evidence>
<evidence type="ECO:0000313" key="16">
    <source>
        <dbReference type="EMBL" id="RKR29907.1"/>
    </source>
</evidence>
<evidence type="ECO:0000256" key="10">
    <source>
        <dbReference type="ARBA" id="ARBA00023268"/>
    </source>
</evidence>
<gene>
    <name evidence="16" type="ORF">C8D78_0223</name>
</gene>
<evidence type="ECO:0000256" key="4">
    <source>
        <dbReference type="ARBA" id="ARBA00022670"/>
    </source>
</evidence>
<dbReference type="OrthoDB" id="9766909at2"/>
<dbReference type="GO" id="GO:0008658">
    <property type="term" value="F:penicillin binding"/>
    <property type="evidence" value="ECO:0007669"/>
    <property type="project" value="InterPro"/>
</dbReference>
<dbReference type="GO" id="GO:0008360">
    <property type="term" value="P:regulation of cell shape"/>
    <property type="evidence" value="ECO:0007669"/>
    <property type="project" value="UniProtKB-KW"/>
</dbReference>
<comment type="catalytic activity">
    <reaction evidence="12">
        <text>Preferential cleavage: (Ac)2-L-Lys-D-Ala-|-D-Ala. Also transpeptidation of peptidyl-alanyl moieties that are N-acyl substituents of D-alanine.</text>
        <dbReference type="EC" id="3.4.16.4"/>
    </reaction>
</comment>
<dbReference type="RefSeq" id="WP_120950044.1">
    <property type="nucleotide sequence ID" value="NZ_RBIR01000001.1"/>
</dbReference>
<feature type="domain" description="Penicillin-binding protein transpeptidase" evidence="14">
    <location>
        <begin position="366"/>
        <end position="661"/>
    </location>
</feature>
<dbReference type="PANTHER" id="PTHR32282">
    <property type="entry name" value="BINDING PROTEIN TRANSPEPTIDASE, PUTATIVE-RELATED"/>
    <property type="match status" value="1"/>
</dbReference>
<dbReference type="Pfam" id="PF00905">
    <property type="entry name" value="Transpeptidase"/>
    <property type="match status" value="1"/>
</dbReference>
<evidence type="ECO:0000256" key="12">
    <source>
        <dbReference type="ARBA" id="ARBA00034000"/>
    </source>
</evidence>
<organism evidence="16 17">
    <name type="scientific">Arthrobacter oryzae</name>
    <dbReference type="NCBI Taxonomy" id="409290"/>
    <lineage>
        <taxon>Bacteria</taxon>
        <taxon>Bacillati</taxon>
        <taxon>Actinomycetota</taxon>
        <taxon>Actinomycetes</taxon>
        <taxon>Micrococcales</taxon>
        <taxon>Micrococcaceae</taxon>
        <taxon>Arthrobacter</taxon>
    </lineage>
</organism>
<dbReference type="SUPFAM" id="SSF56601">
    <property type="entry name" value="beta-lactamase/transpeptidase-like"/>
    <property type="match status" value="1"/>
</dbReference>